<accession>A0AA40G9W6</accession>
<dbReference type="AlphaFoldDB" id="A0AA40G9W6"/>
<evidence type="ECO:0000313" key="1">
    <source>
        <dbReference type="EMBL" id="KAK1133830.1"/>
    </source>
</evidence>
<sequence length="200" mass="22400">MIIRINKRSEALIFVTRKRQLSPGSTKDGFQTASTSVRSTAIAKKKPQVAYFSHFPPTYTTFPRDITLATRTRQPPVRTIKYSHKVYITERRTARAFIVTSCGATPSSFGVHFPYSDRKSGIRIAEGPARKRQVDTGLQLPIVEHRRSVVEPDNPARLNPASLSTDFSLVVCARHFDSLTTDAKITFIAEINVGICTMSW</sequence>
<dbReference type="Proteomes" id="UP001177670">
    <property type="component" value="Unassembled WGS sequence"/>
</dbReference>
<comment type="caution">
    <text evidence="1">The sequence shown here is derived from an EMBL/GenBank/DDBJ whole genome shotgun (WGS) entry which is preliminary data.</text>
</comment>
<dbReference type="EMBL" id="JAHYIQ010000003">
    <property type="protein sequence ID" value="KAK1133830.1"/>
    <property type="molecule type" value="Genomic_DNA"/>
</dbReference>
<name>A0AA40G9W6_9HYME</name>
<evidence type="ECO:0000313" key="2">
    <source>
        <dbReference type="Proteomes" id="UP001177670"/>
    </source>
</evidence>
<keyword evidence="2" id="KW-1185">Reference proteome</keyword>
<gene>
    <name evidence="1" type="ORF">K0M31_011617</name>
</gene>
<reference evidence="1" key="1">
    <citation type="submission" date="2021-10" db="EMBL/GenBank/DDBJ databases">
        <title>Melipona bicolor Genome sequencing and assembly.</title>
        <authorList>
            <person name="Araujo N.S."/>
            <person name="Arias M.C."/>
        </authorList>
    </citation>
    <scope>NUCLEOTIDE SEQUENCE</scope>
    <source>
        <strain evidence="1">USP_2M_L1-L4_2017</strain>
        <tissue evidence="1">Whole body</tissue>
    </source>
</reference>
<protein>
    <submittedName>
        <fullName evidence="1">Uncharacterized protein</fullName>
    </submittedName>
</protein>
<proteinExistence type="predicted"/>
<organism evidence="1 2">
    <name type="scientific">Melipona bicolor</name>
    <dbReference type="NCBI Taxonomy" id="60889"/>
    <lineage>
        <taxon>Eukaryota</taxon>
        <taxon>Metazoa</taxon>
        <taxon>Ecdysozoa</taxon>
        <taxon>Arthropoda</taxon>
        <taxon>Hexapoda</taxon>
        <taxon>Insecta</taxon>
        <taxon>Pterygota</taxon>
        <taxon>Neoptera</taxon>
        <taxon>Endopterygota</taxon>
        <taxon>Hymenoptera</taxon>
        <taxon>Apocrita</taxon>
        <taxon>Aculeata</taxon>
        <taxon>Apoidea</taxon>
        <taxon>Anthophila</taxon>
        <taxon>Apidae</taxon>
        <taxon>Melipona</taxon>
    </lineage>
</organism>